<dbReference type="InterPro" id="IPR038441">
    <property type="entry name" value="THAP_Znf_sf"/>
</dbReference>
<sequence length="369" mass="42454">MPYCVVYGCNSNSQCDKNIYWFTFPKDSQRNRTWVHYCKRQDFTPSKHSRICSKHFTLHQYSRHPERLLELGYPGAKAALKDDAVPDIPIVVDAEKGPSSPKKPRSAFEKRQKRQVLEEALNDSLDKSLDSIDIETESSPAHDSMNIREEEAIPVDVQKTFETTASNTDATNMTTQKFQTDSIPQRTRRLQTLKPKRKSKGIQCNPSDIDSEYLVATSKKLITANTTNSSHTPVATQQNLDDNDEMNDDEDDVDEYDNDPDYIYNESEEEDGDDEYGSDDDEETSNYRMEEFNDPIEEKYYMVSETALFQLLSVCRECNSRCVPIIEFSRGTMISTSSVCAFGHVYKWKSQNCHERLPWGNLLHKCHNV</sequence>
<keyword evidence="1" id="KW-0479">Metal-binding</keyword>
<evidence type="ECO:0000313" key="8">
    <source>
        <dbReference type="EMBL" id="CAC5375263.1"/>
    </source>
</evidence>
<dbReference type="Pfam" id="PF05485">
    <property type="entry name" value="THAP"/>
    <property type="match status" value="1"/>
</dbReference>
<accession>A0A6J8AXV5</accession>
<feature type="compositionally biased region" description="Polar residues" evidence="6">
    <location>
        <begin position="226"/>
        <end position="240"/>
    </location>
</feature>
<evidence type="ECO:0000259" key="7">
    <source>
        <dbReference type="PROSITE" id="PS50950"/>
    </source>
</evidence>
<evidence type="ECO:0000256" key="1">
    <source>
        <dbReference type="ARBA" id="ARBA00022723"/>
    </source>
</evidence>
<dbReference type="Proteomes" id="UP000507470">
    <property type="component" value="Unassembled WGS sequence"/>
</dbReference>
<evidence type="ECO:0000256" key="6">
    <source>
        <dbReference type="SAM" id="MobiDB-lite"/>
    </source>
</evidence>
<dbReference type="PROSITE" id="PS50950">
    <property type="entry name" value="ZF_THAP"/>
    <property type="match status" value="1"/>
</dbReference>
<evidence type="ECO:0000256" key="4">
    <source>
        <dbReference type="ARBA" id="ARBA00023125"/>
    </source>
</evidence>
<dbReference type="SMART" id="SM00980">
    <property type="entry name" value="THAP"/>
    <property type="match status" value="1"/>
</dbReference>
<keyword evidence="4 5" id="KW-0238">DNA-binding</keyword>
<dbReference type="GO" id="GO:0008270">
    <property type="term" value="F:zinc ion binding"/>
    <property type="evidence" value="ECO:0007669"/>
    <property type="project" value="UniProtKB-KW"/>
</dbReference>
<evidence type="ECO:0000313" key="9">
    <source>
        <dbReference type="Proteomes" id="UP000507470"/>
    </source>
</evidence>
<feature type="region of interest" description="Disordered" evidence="6">
    <location>
        <begin position="226"/>
        <end position="285"/>
    </location>
</feature>
<dbReference type="AlphaFoldDB" id="A0A6J8AXV5"/>
<dbReference type="OrthoDB" id="6147468at2759"/>
<dbReference type="Gene3D" id="6.20.210.20">
    <property type="entry name" value="THAP domain"/>
    <property type="match status" value="1"/>
</dbReference>
<reference evidence="8 9" key="1">
    <citation type="submission" date="2020-06" db="EMBL/GenBank/DDBJ databases">
        <authorList>
            <person name="Li R."/>
            <person name="Bekaert M."/>
        </authorList>
    </citation>
    <scope>NUCLEOTIDE SEQUENCE [LARGE SCALE GENOMIC DNA]</scope>
    <source>
        <strain evidence="9">wild</strain>
    </source>
</reference>
<dbReference type="InterPro" id="IPR006612">
    <property type="entry name" value="THAP_Znf"/>
</dbReference>
<feature type="compositionally biased region" description="Acidic residues" evidence="6">
    <location>
        <begin position="241"/>
        <end position="284"/>
    </location>
</feature>
<dbReference type="SUPFAM" id="SSF57716">
    <property type="entry name" value="Glucocorticoid receptor-like (DNA-binding domain)"/>
    <property type="match status" value="1"/>
</dbReference>
<dbReference type="GO" id="GO:0003677">
    <property type="term" value="F:DNA binding"/>
    <property type="evidence" value="ECO:0007669"/>
    <property type="project" value="UniProtKB-UniRule"/>
</dbReference>
<protein>
    <recommendedName>
        <fullName evidence="7">THAP-type domain-containing protein</fullName>
    </recommendedName>
</protein>
<name>A0A6J8AXV5_MYTCO</name>
<evidence type="ECO:0000256" key="3">
    <source>
        <dbReference type="ARBA" id="ARBA00022833"/>
    </source>
</evidence>
<dbReference type="EMBL" id="CACVKT020002141">
    <property type="protein sequence ID" value="CAC5375263.1"/>
    <property type="molecule type" value="Genomic_DNA"/>
</dbReference>
<feature type="region of interest" description="Disordered" evidence="6">
    <location>
        <begin position="92"/>
        <end position="112"/>
    </location>
</feature>
<keyword evidence="9" id="KW-1185">Reference proteome</keyword>
<proteinExistence type="predicted"/>
<keyword evidence="2 5" id="KW-0863">Zinc-finger</keyword>
<evidence type="ECO:0000256" key="5">
    <source>
        <dbReference type="PROSITE-ProRule" id="PRU00309"/>
    </source>
</evidence>
<keyword evidence="3" id="KW-0862">Zinc</keyword>
<dbReference type="PANTHER" id="PTHR46927">
    <property type="entry name" value="AGAP005574-PA"/>
    <property type="match status" value="1"/>
</dbReference>
<organism evidence="8 9">
    <name type="scientific">Mytilus coruscus</name>
    <name type="common">Sea mussel</name>
    <dbReference type="NCBI Taxonomy" id="42192"/>
    <lineage>
        <taxon>Eukaryota</taxon>
        <taxon>Metazoa</taxon>
        <taxon>Spiralia</taxon>
        <taxon>Lophotrochozoa</taxon>
        <taxon>Mollusca</taxon>
        <taxon>Bivalvia</taxon>
        <taxon>Autobranchia</taxon>
        <taxon>Pteriomorphia</taxon>
        <taxon>Mytilida</taxon>
        <taxon>Mytiloidea</taxon>
        <taxon>Mytilidae</taxon>
        <taxon>Mytilinae</taxon>
        <taxon>Mytilus</taxon>
    </lineage>
</organism>
<dbReference type="InterPro" id="IPR052224">
    <property type="entry name" value="THAP_domain_protein"/>
</dbReference>
<evidence type="ECO:0000256" key="2">
    <source>
        <dbReference type="ARBA" id="ARBA00022771"/>
    </source>
</evidence>
<dbReference type="PANTHER" id="PTHR46927:SF3">
    <property type="entry name" value="THAP-TYPE DOMAIN-CONTAINING PROTEIN"/>
    <property type="match status" value="1"/>
</dbReference>
<dbReference type="SMART" id="SM00692">
    <property type="entry name" value="DM3"/>
    <property type="match status" value="1"/>
</dbReference>
<feature type="domain" description="THAP-type" evidence="7">
    <location>
        <begin position="1"/>
        <end position="89"/>
    </location>
</feature>
<gene>
    <name evidence="8" type="ORF">MCOR_12328</name>
</gene>